<dbReference type="SUPFAM" id="SSF53756">
    <property type="entry name" value="UDP-Glycosyltransferase/glycogen phosphorylase"/>
    <property type="match status" value="1"/>
</dbReference>
<dbReference type="InterPro" id="IPR028098">
    <property type="entry name" value="Glyco_trans_4-like_N"/>
</dbReference>
<accession>A0A4R3JRE4</accession>
<keyword evidence="6" id="KW-1185">Reference proteome</keyword>
<dbReference type="GO" id="GO:0016757">
    <property type="term" value="F:glycosyltransferase activity"/>
    <property type="evidence" value="ECO:0007669"/>
    <property type="project" value="InterPro"/>
</dbReference>
<dbReference type="AlphaFoldDB" id="A0A4R3JRE4"/>
<protein>
    <submittedName>
        <fullName evidence="3">Glycosyl transferase</fullName>
    </submittedName>
    <submittedName>
        <fullName evidence="4">Glycosyltransferase EpsD</fullName>
    </submittedName>
</protein>
<dbReference type="Proteomes" id="UP000294613">
    <property type="component" value="Unassembled WGS sequence"/>
</dbReference>
<dbReference type="PANTHER" id="PTHR12526">
    <property type="entry name" value="GLYCOSYLTRANSFERASE"/>
    <property type="match status" value="1"/>
</dbReference>
<sequence>MKQNVRVLFVANVAKEHVLKFHVPMIKKLTDLGWTVDVACGGDEDIPYCSSQYKLAYTRATVNINTFKGFKQVIDIVKENEYDIIYCHTTVGGAAGRIASIFSKNKNVKVVFFDHGFDFCKDAPWYVWITFYPFEKIMAKLTDAIICINQEDYYNSKYRLKPKHRSYFIEGVGADFSKFDVDNKMVIRAQYRKNMNISDNATVLIYLAELTPNKNQRLLIDVLEVIRKKNPDTYLVLAGFDHCDGYYMKYAKSKGLDQYVRYLGWREDVGNLYAMSDICVASSIVEGLGLNLVEAMYSGLPVVATNNRGHSTVITDGETGFLVNQGDVLDFANKVSMLIENEHLKNSIVTKGLSECRKYSTDAVLEKLYSILLNYTPYPFIEY</sequence>
<dbReference type="Proteomes" id="UP000702954">
    <property type="component" value="Unassembled WGS sequence"/>
</dbReference>
<dbReference type="InterPro" id="IPR001296">
    <property type="entry name" value="Glyco_trans_1"/>
</dbReference>
<name>A0A4R3JRE4_9FIRM</name>
<evidence type="ECO:0000313" key="6">
    <source>
        <dbReference type="Proteomes" id="UP000702954"/>
    </source>
</evidence>
<dbReference type="Pfam" id="PF13477">
    <property type="entry name" value="Glyco_trans_4_2"/>
    <property type="match status" value="1"/>
</dbReference>
<dbReference type="Gene3D" id="3.40.50.2000">
    <property type="entry name" value="Glycogen Phosphorylase B"/>
    <property type="match status" value="2"/>
</dbReference>
<evidence type="ECO:0000259" key="1">
    <source>
        <dbReference type="Pfam" id="PF00534"/>
    </source>
</evidence>
<evidence type="ECO:0000313" key="5">
    <source>
        <dbReference type="Proteomes" id="UP000294613"/>
    </source>
</evidence>
<reference evidence="3 6" key="1">
    <citation type="journal article" date="2018" name="Int. J. Syst. Evol. Microbiol.">
        <title>Draft Genome Sequence of Faecalimonas umbilicata JCM 30896T, an Acetate-Producing Bacterium Isolated from Human Feces.</title>
        <authorList>
            <person name="Sakamoto M."/>
            <person name="Ikeyama N."/>
            <person name="Yuki M."/>
            <person name="Ohkuma M."/>
        </authorList>
    </citation>
    <scope>NUCLEOTIDE SEQUENCE [LARGE SCALE GENOMIC DNA]</scope>
    <source>
        <strain evidence="3 6">EGH7</strain>
    </source>
</reference>
<gene>
    <name evidence="4" type="ORF">EDD74_103104</name>
    <name evidence="3" type="ORF">FAEUMB_24710</name>
</gene>
<reference evidence="4 5" key="2">
    <citation type="submission" date="2019-03" db="EMBL/GenBank/DDBJ databases">
        <title>Genomic Encyclopedia of Type Strains, Phase IV (KMG-IV): sequencing the most valuable type-strain genomes for metagenomic binning, comparative biology and taxonomic classification.</title>
        <authorList>
            <person name="Goeker M."/>
        </authorList>
    </citation>
    <scope>NUCLEOTIDE SEQUENCE [LARGE SCALE GENOMIC DNA]</scope>
    <source>
        <strain evidence="4 5">DSM 103426</strain>
    </source>
</reference>
<organism evidence="4 5">
    <name type="scientific">Faecalimonas umbilicata</name>
    <dbReference type="NCBI Taxonomy" id="1912855"/>
    <lineage>
        <taxon>Bacteria</taxon>
        <taxon>Bacillati</taxon>
        <taxon>Bacillota</taxon>
        <taxon>Clostridia</taxon>
        <taxon>Lachnospirales</taxon>
        <taxon>Lachnospiraceae</taxon>
        <taxon>Faecalimonas</taxon>
    </lineage>
</organism>
<feature type="domain" description="Glycosyl transferase family 1" evidence="1">
    <location>
        <begin position="189"/>
        <end position="350"/>
    </location>
</feature>
<dbReference type="PANTHER" id="PTHR12526:SF630">
    <property type="entry name" value="GLYCOSYLTRANSFERASE"/>
    <property type="match status" value="1"/>
</dbReference>
<dbReference type="Pfam" id="PF00534">
    <property type="entry name" value="Glycos_transf_1"/>
    <property type="match status" value="1"/>
</dbReference>
<keyword evidence="4" id="KW-0808">Transferase</keyword>
<dbReference type="EMBL" id="SLZV01000003">
    <property type="protein sequence ID" value="TCS69654.1"/>
    <property type="molecule type" value="Genomic_DNA"/>
</dbReference>
<evidence type="ECO:0000259" key="2">
    <source>
        <dbReference type="Pfam" id="PF13477"/>
    </source>
</evidence>
<dbReference type="EMBL" id="BHEO01000008">
    <property type="protein sequence ID" value="GBU05930.1"/>
    <property type="molecule type" value="Genomic_DNA"/>
</dbReference>
<comment type="caution">
    <text evidence="4">The sequence shown here is derived from an EMBL/GenBank/DDBJ whole genome shotgun (WGS) entry which is preliminary data.</text>
</comment>
<evidence type="ECO:0000313" key="4">
    <source>
        <dbReference type="EMBL" id="TCS69654.1"/>
    </source>
</evidence>
<evidence type="ECO:0000313" key="3">
    <source>
        <dbReference type="EMBL" id="GBU05930.1"/>
    </source>
</evidence>
<proteinExistence type="predicted"/>
<feature type="domain" description="Glycosyltransferase subfamily 4-like N-terminal" evidence="2">
    <location>
        <begin position="6"/>
        <end position="149"/>
    </location>
</feature>